<keyword evidence="3 10" id="KW-1134">Transmembrane beta strand</keyword>
<evidence type="ECO:0000256" key="9">
    <source>
        <dbReference type="ARBA" id="ARBA00023237"/>
    </source>
</evidence>
<dbReference type="Gene3D" id="2.170.130.10">
    <property type="entry name" value="TonB-dependent receptor, plug domain"/>
    <property type="match status" value="1"/>
</dbReference>
<evidence type="ECO:0000256" key="8">
    <source>
        <dbReference type="ARBA" id="ARBA00023170"/>
    </source>
</evidence>
<dbReference type="Gene3D" id="2.60.40.1120">
    <property type="entry name" value="Carboxypeptidase-like, regulatory domain"/>
    <property type="match status" value="1"/>
</dbReference>
<dbReference type="GO" id="GO:0009279">
    <property type="term" value="C:cell outer membrane"/>
    <property type="evidence" value="ECO:0007669"/>
    <property type="project" value="UniProtKB-SubCell"/>
</dbReference>
<evidence type="ECO:0000256" key="6">
    <source>
        <dbReference type="ARBA" id="ARBA00023077"/>
    </source>
</evidence>
<reference evidence="15" key="1">
    <citation type="journal article" date="2015" name="Genome Announc.">
        <title>Draft Genome Sequence of Bacteroidales Strain TBC1, a Novel Isolate from a Methanogenic Wastewater Treatment System.</title>
        <authorList>
            <person name="Tourlousse D.M."/>
            <person name="Matsuura N."/>
            <person name="Sun L."/>
            <person name="Toyonaga M."/>
            <person name="Kuroda K."/>
            <person name="Ohashi A."/>
            <person name="Cruz R."/>
            <person name="Yamaguchi T."/>
            <person name="Sekiguchi Y."/>
        </authorList>
    </citation>
    <scope>NUCLEOTIDE SEQUENCE [LARGE SCALE GENOMIC DNA]</scope>
    <source>
        <strain evidence="15">TBC1</strain>
    </source>
</reference>
<dbReference type="OrthoDB" id="9764669at2"/>
<keyword evidence="8 15" id="KW-0675">Receptor</keyword>
<dbReference type="SUPFAM" id="SSF49464">
    <property type="entry name" value="Carboxypeptidase regulatory domain-like"/>
    <property type="match status" value="1"/>
</dbReference>
<dbReference type="PANTHER" id="PTHR30069">
    <property type="entry name" value="TONB-DEPENDENT OUTER MEMBRANE RECEPTOR"/>
    <property type="match status" value="1"/>
</dbReference>
<dbReference type="Proteomes" id="UP000053091">
    <property type="component" value="Unassembled WGS sequence"/>
</dbReference>
<dbReference type="Gene3D" id="2.40.170.20">
    <property type="entry name" value="TonB-dependent receptor, beta-barrel domain"/>
    <property type="match status" value="1"/>
</dbReference>
<dbReference type="GO" id="GO:0044718">
    <property type="term" value="P:siderophore transmembrane transport"/>
    <property type="evidence" value="ECO:0007669"/>
    <property type="project" value="TreeGrafter"/>
</dbReference>
<evidence type="ECO:0000259" key="13">
    <source>
        <dbReference type="Pfam" id="PF00593"/>
    </source>
</evidence>
<dbReference type="InterPro" id="IPR039426">
    <property type="entry name" value="TonB-dep_rcpt-like"/>
</dbReference>
<evidence type="ECO:0000256" key="2">
    <source>
        <dbReference type="ARBA" id="ARBA00022448"/>
    </source>
</evidence>
<evidence type="ECO:0000256" key="3">
    <source>
        <dbReference type="ARBA" id="ARBA00022452"/>
    </source>
</evidence>
<evidence type="ECO:0000313" key="15">
    <source>
        <dbReference type="EMBL" id="GAP42048.1"/>
    </source>
</evidence>
<accession>A0A0S7BZ34</accession>
<dbReference type="STRING" id="1678841.TBC1_11176"/>
<feature type="domain" description="TonB-dependent receptor plug" evidence="14">
    <location>
        <begin position="117"/>
        <end position="222"/>
    </location>
</feature>
<dbReference type="InterPro" id="IPR012910">
    <property type="entry name" value="Plug_dom"/>
</dbReference>
<keyword evidence="2 10" id="KW-0813">Transport</keyword>
<evidence type="ECO:0000256" key="1">
    <source>
        <dbReference type="ARBA" id="ARBA00004571"/>
    </source>
</evidence>
<evidence type="ECO:0000259" key="14">
    <source>
        <dbReference type="Pfam" id="PF07715"/>
    </source>
</evidence>
<dbReference type="Pfam" id="PF00593">
    <property type="entry name" value="TonB_dep_Rec_b-barrel"/>
    <property type="match status" value="1"/>
</dbReference>
<feature type="signal peptide" evidence="12">
    <location>
        <begin position="1"/>
        <end position="18"/>
    </location>
</feature>
<keyword evidence="4 10" id="KW-0812">Transmembrane</keyword>
<dbReference type="RefSeq" id="WP_062037151.1">
    <property type="nucleotide sequence ID" value="NZ_DF968182.1"/>
</dbReference>
<dbReference type="InterPro" id="IPR008969">
    <property type="entry name" value="CarboxyPept-like_regulatory"/>
</dbReference>
<dbReference type="InterPro" id="IPR036942">
    <property type="entry name" value="Beta-barrel_TonB_sf"/>
</dbReference>
<dbReference type="PROSITE" id="PS52016">
    <property type="entry name" value="TONB_DEPENDENT_REC_3"/>
    <property type="match status" value="1"/>
</dbReference>
<evidence type="ECO:0000313" key="16">
    <source>
        <dbReference type="Proteomes" id="UP000053091"/>
    </source>
</evidence>
<evidence type="ECO:0000256" key="12">
    <source>
        <dbReference type="SAM" id="SignalP"/>
    </source>
</evidence>
<dbReference type="Pfam" id="PF13715">
    <property type="entry name" value="CarbopepD_reg_2"/>
    <property type="match status" value="1"/>
</dbReference>
<evidence type="ECO:0000256" key="7">
    <source>
        <dbReference type="ARBA" id="ARBA00023136"/>
    </source>
</evidence>
<comment type="similarity">
    <text evidence="10 11">Belongs to the TonB-dependent receptor family.</text>
</comment>
<dbReference type="InterPro" id="IPR037066">
    <property type="entry name" value="Plug_dom_sf"/>
</dbReference>
<proteinExistence type="inferred from homology"/>
<organism evidence="15">
    <name type="scientific">Lentimicrobium saccharophilum</name>
    <dbReference type="NCBI Taxonomy" id="1678841"/>
    <lineage>
        <taxon>Bacteria</taxon>
        <taxon>Pseudomonadati</taxon>
        <taxon>Bacteroidota</taxon>
        <taxon>Bacteroidia</taxon>
        <taxon>Bacteroidales</taxon>
        <taxon>Lentimicrobiaceae</taxon>
        <taxon>Lentimicrobium</taxon>
    </lineage>
</organism>
<dbReference type="AlphaFoldDB" id="A0A0S7BZ34"/>
<keyword evidence="9 10" id="KW-0998">Cell outer membrane</keyword>
<evidence type="ECO:0000256" key="10">
    <source>
        <dbReference type="PROSITE-ProRule" id="PRU01360"/>
    </source>
</evidence>
<gene>
    <name evidence="15" type="ORF">TBC1_11176</name>
</gene>
<dbReference type="SUPFAM" id="SSF56935">
    <property type="entry name" value="Porins"/>
    <property type="match status" value="1"/>
</dbReference>
<keyword evidence="6 11" id="KW-0798">TonB box</keyword>
<evidence type="ECO:0000256" key="4">
    <source>
        <dbReference type="ARBA" id="ARBA00022692"/>
    </source>
</evidence>
<evidence type="ECO:0000256" key="11">
    <source>
        <dbReference type="RuleBase" id="RU003357"/>
    </source>
</evidence>
<feature type="domain" description="TonB-dependent receptor-like beta-barrel" evidence="13">
    <location>
        <begin position="295"/>
        <end position="736"/>
    </location>
</feature>
<keyword evidence="16" id="KW-1185">Reference proteome</keyword>
<protein>
    <submittedName>
        <fullName evidence="15">Outer membrane cobalamin receptor protein</fullName>
    </submittedName>
</protein>
<keyword evidence="7 10" id="KW-0472">Membrane</keyword>
<feature type="chain" id="PRO_5006633377" evidence="12">
    <location>
        <begin position="19"/>
        <end position="762"/>
    </location>
</feature>
<dbReference type="GO" id="GO:0015344">
    <property type="term" value="F:siderophore uptake transmembrane transporter activity"/>
    <property type="evidence" value="ECO:0007669"/>
    <property type="project" value="TreeGrafter"/>
</dbReference>
<dbReference type="EMBL" id="DF968182">
    <property type="protein sequence ID" value="GAP42048.1"/>
    <property type="molecule type" value="Genomic_DNA"/>
</dbReference>
<dbReference type="PANTHER" id="PTHR30069:SF29">
    <property type="entry name" value="HEMOGLOBIN AND HEMOGLOBIN-HAPTOGLOBIN-BINDING PROTEIN 1-RELATED"/>
    <property type="match status" value="1"/>
</dbReference>
<dbReference type="Pfam" id="PF07715">
    <property type="entry name" value="Plug"/>
    <property type="match status" value="1"/>
</dbReference>
<dbReference type="InterPro" id="IPR000531">
    <property type="entry name" value="Beta-barrel_TonB"/>
</dbReference>
<comment type="subcellular location">
    <subcellularLocation>
        <location evidence="1 10">Cell outer membrane</location>
        <topology evidence="1 10">Multi-pass membrane protein</topology>
    </subcellularLocation>
</comment>
<name>A0A0S7BZ34_9BACT</name>
<keyword evidence="5 12" id="KW-0732">Signal</keyword>
<evidence type="ECO:0000256" key="5">
    <source>
        <dbReference type="ARBA" id="ARBA00022729"/>
    </source>
</evidence>
<sequence length="762" mass="85640">MIARWVLIFLSFISLANAQNPMVTGSVTDAVTGEALAGVNVFLNSSHGVATDAEGRYTLSVPPGKNTIRFRFIGYMPVEKTIEAGDGQRVTLDVGMQVQAGMLDEVVVSAARYEQKISDVIVSMDVLGAERIESTHTIMVETALQQVPGVMFLDDQVSIRGGNGYSYGVGSRVLLLLDDLPMLTGGGGEAKWDFVPLENLSQIEILKGASSALYGSSALNGVINIRTAYPGEKPETAFTLYSGIYGNPRRREIAWWDAQPFYSGARFSHSRRIGNLDLVGGANVHTDKGYRENENEKYIRANLNTRYRFMKIKGMAAGLNANAMFNEGGNFLLWLNGDTGVYRASPDFDQHFKNTRFNLDPHLTWHRNDDSRHTLKGRFYKVTYDSDSLHNYDNTFFGEYQYLKKWENKFSITAGASATSVETVSNLFGSARHTASNQSVYIQAEKQYREWRFSFGSRYEWHRINRERQASKPLFRAGVNYQAGKYTFLRGSFGQGFRYPAIAEKYAATAVGALKIFPNDTLMPEYGWNAEMGIKQGFSLGNVQGYADAALFWTEYRDMIEFTFGQHYPPGLTNPTLIDFFSYTGFRAFNITNARIAGMEVNFTGRGSAGIAKFTFSAGYTYTNPVDKDFGKRENTASTNKNILKYRFYHNVKVAFDVSVKEFSTGLNLDYHSHIINIDRAFEDSLRVNGVAVPIFILPGLYEYRQKHNTGDVLVNWRFAWQPAERLKVSFIINNLFNREYMTRPADVGPPRTFAVQAGIKI</sequence>